<dbReference type="InterPro" id="IPR014942">
    <property type="entry name" value="AbiEii"/>
</dbReference>
<dbReference type="Pfam" id="PF08843">
    <property type="entry name" value="AbiEii"/>
    <property type="match status" value="1"/>
</dbReference>
<dbReference type="GO" id="GO:0016740">
    <property type="term" value="F:transferase activity"/>
    <property type="evidence" value="ECO:0007669"/>
    <property type="project" value="UniProtKB-KW"/>
</dbReference>
<reference evidence="1" key="1">
    <citation type="submission" date="2022-01" db="EMBL/GenBank/DDBJ databases">
        <authorList>
            <person name="Karlyshev A.V."/>
            <person name="Jaspars M."/>
        </authorList>
    </citation>
    <scope>NUCLEOTIDE SEQUENCE</scope>
    <source>
        <strain evidence="1">AGSA3-2</strain>
    </source>
</reference>
<dbReference type="RefSeq" id="WP_205475491.1">
    <property type="nucleotide sequence ID" value="NZ_CBDDTQ010000005.1"/>
</dbReference>
<dbReference type="KEGG" id="axe:P40_12235"/>
<keyword evidence="1" id="KW-0808">Transferase</keyword>
<sequence>MFDHEHHCKILSVLNALDPSLFKETGSYFGGGTLISLLHDEYRWSKDVDFLCAVGPGYRKLRQAAMEAAFAPSFLFLNQDNLEFPRDLTADQYGIRFLVMVDATPIKFEIVAEARIELGEPETHEWLNVPCLNQTDRYAEKLLANADRWADSSIESRDLIDLAVLRLHGEHSDAAIAKAEAAYPVLEPLKKALAKFQTSEDYRRKCFDALEIRDRSMILDGIDLLAADQNLPKTKRSRSEV</sequence>
<proteinExistence type="predicted"/>
<dbReference type="EMBL" id="JAJVKT010000007">
    <property type="protein sequence ID" value="MCE7508411.1"/>
    <property type="molecule type" value="Genomic_DNA"/>
</dbReference>
<organism evidence="1 2">
    <name type="scientific">Alloalcanivorax xenomutans</name>
    <dbReference type="NCBI Taxonomy" id="1094342"/>
    <lineage>
        <taxon>Bacteria</taxon>
        <taxon>Pseudomonadati</taxon>
        <taxon>Pseudomonadota</taxon>
        <taxon>Gammaproteobacteria</taxon>
        <taxon>Oceanospirillales</taxon>
        <taxon>Alcanivoracaceae</taxon>
        <taxon>Alloalcanivorax</taxon>
    </lineage>
</organism>
<evidence type="ECO:0000313" key="1">
    <source>
        <dbReference type="EMBL" id="MCE7508411.1"/>
    </source>
</evidence>
<dbReference type="AlphaFoldDB" id="A0A9Q3ZED2"/>
<dbReference type="Proteomes" id="UP001107961">
    <property type="component" value="Unassembled WGS sequence"/>
</dbReference>
<protein>
    <submittedName>
        <fullName evidence="1">Nucleotidyl transferase AbiEii/AbiGii toxin family protein</fullName>
    </submittedName>
</protein>
<accession>A0A9Q3ZED2</accession>
<keyword evidence="2" id="KW-1185">Reference proteome</keyword>
<name>A0A9Q3ZED2_9GAMM</name>
<gene>
    <name evidence="1" type="ORF">LZG35_07145</name>
</gene>
<comment type="caution">
    <text evidence="1">The sequence shown here is derived from an EMBL/GenBank/DDBJ whole genome shotgun (WGS) entry which is preliminary data.</text>
</comment>
<evidence type="ECO:0000313" key="2">
    <source>
        <dbReference type="Proteomes" id="UP001107961"/>
    </source>
</evidence>